<dbReference type="PIRSF" id="PIRSF038133">
    <property type="entry name" value="HAT_Nua4_EAF3/MRG15"/>
    <property type="match status" value="1"/>
</dbReference>
<accession>A0A3N4I2D9</accession>
<dbReference type="Pfam" id="PF22732">
    <property type="entry name" value="MSL3_chromo-like"/>
    <property type="match status" value="1"/>
</dbReference>
<feature type="compositionally biased region" description="Basic and acidic residues" evidence="9">
    <location>
        <begin position="100"/>
        <end position="117"/>
    </location>
</feature>
<dbReference type="AlphaFoldDB" id="A0A3N4I2D9"/>
<dbReference type="InterPro" id="IPR016197">
    <property type="entry name" value="Chromo-like_dom_sf"/>
</dbReference>
<organism evidence="11 12">
    <name type="scientific">Ascobolus immersus RN42</name>
    <dbReference type="NCBI Taxonomy" id="1160509"/>
    <lineage>
        <taxon>Eukaryota</taxon>
        <taxon>Fungi</taxon>
        <taxon>Dikarya</taxon>
        <taxon>Ascomycota</taxon>
        <taxon>Pezizomycotina</taxon>
        <taxon>Pezizomycetes</taxon>
        <taxon>Pezizales</taxon>
        <taxon>Ascobolaceae</taxon>
        <taxon>Ascobolus</taxon>
    </lineage>
</organism>
<keyword evidence="5" id="KW-0156">Chromatin regulator</keyword>
<proteinExistence type="inferred from homology"/>
<dbReference type="InterPro" id="IPR038217">
    <property type="entry name" value="MRG_C_sf"/>
</dbReference>
<gene>
    <name evidence="11" type="ORF">BJ508DRAFT_213908</name>
</gene>
<dbReference type="PANTHER" id="PTHR10880:SF15">
    <property type="entry name" value="MSL COMPLEX SUBUNIT 3"/>
    <property type="match status" value="1"/>
</dbReference>
<evidence type="ECO:0000313" key="12">
    <source>
        <dbReference type="Proteomes" id="UP000275078"/>
    </source>
</evidence>
<dbReference type="SMART" id="SM00298">
    <property type="entry name" value="CHROMO"/>
    <property type="match status" value="1"/>
</dbReference>
<dbReference type="OrthoDB" id="124855at2759"/>
<dbReference type="STRING" id="1160509.A0A3N4I2D9"/>
<dbReference type="Gene3D" id="1.10.274.30">
    <property type="entry name" value="MRG domain"/>
    <property type="match status" value="1"/>
</dbReference>
<evidence type="ECO:0000256" key="5">
    <source>
        <dbReference type="ARBA" id="ARBA00022853"/>
    </source>
</evidence>
<dbReference type="InterPro" id="IPR008676">
    <property type="entry name" value="MRG"/>
</dbReference>
<dbReference type="PROSITE" id="PS51640">
    <property type="entry name" value="MRG"/>
    <property type="match status" value="1"/>
</dbReference>
<evidence type="ECO:0000313" key="11">
    <source>
        <dbReference type="EMBL" id="RPA76034.1"/>
    </source>
</evidence>
<evidence type="ECO:0000256" key="2">
    <source>
        <dbReference type="ARBA" id="ARBA00009093"/>
    </source>
</evidence>
<dbReference type="GO" id="GO:0006355">
    <property type="term" value="P:regulation of DNA-templated transcription"/>
    <property type="evidence" value="ECO:0007669"/>
    <property type="project" value="InterPro"/>
</dbReference>
<dbReference type="SUPFAM" id="SSF54160">
    <property type="entry name" value="Chromo domain-like"/>
    <property type="match status" value="1"/>
</dbReference>
<dbReference type="GO" id="GO:0032221">
    <property type="term" value="C:Rpd3S complex"/>
    <property type="evidence" value="ECO:0007669"/>
    <property type="project" value="TreeGrafter"/>
</dbReference>
<reference evidence="11 12" key="1">
    <citation type="journal article" date="2018" name="Nat. Ecol. Evol.">
        <title>Pezizomycetes genomes reveal the molecular basis of ectomycorrhizal truffle lifestyle.</title>
        <authorList>
            <person name="Murat C."/>
            <person name="Payen T."/>
            <person name="Noel B."/>
            <person name="Kuo A."/>
            <person name="Morin E."/>
            <person name="Chen J."/>
            <person name="Kohler A."/>
            <person name="Krizsan K."/>
            <person name="Balestrini R."/>
            <person name="Da Silva C."/>
            <person name="Montanini B."/>
            <person name="Hainaut M."/>
            <person name="Levati E."/>
            <person name="Barry K.W."/>
            <person name="Belfiori B."/>
            <person name="Cichocki N."/>
            <person name="Clum A."/>
            <person name="Dockter R.B."/>
            <person name="Fauchery L."/>
            <person name="Guy J."/>
            <person name="Iotti M."/>
            <person name="Le Tacon F."/>
            <person name="Lindquist E.A."/>
            <person name="Lipzen A."/>
            <person name="Malagnac F."/>
            <person name="Mello A."/>
            <person name="Molinier V."/>
            <person name="Miyauchi S."/>
            <person name="Poulain J."/>
            <person name="Riccioni C."/>
            <person name="Rubini A."/>
            <person name="Sitrit Y."/>
            <person name="Splivallo R."/>
            <person name="Traeger S."/>
            <person name="Wang M."/>
            <person name="Zifcakova L."/>
            <person name="Wipf D."/>
            <person name="Zambonelli A."/>
            <person name="Paolocci F."/>
            <person name="Nowrousian M."/>
            <person name="Ottonello S."/>
            <person name="Baldrian P."/>
            <person name="Spatafora J.W."/>
            <person name="Henrissat B."/>
            <person name="Nagy L.G."/>
            <person name="Aury J.M."/>
            <person name="Wincker P."/>
            <person name="Grigoriev I.V."/>
            <person name="Bonfante P."/>
            <person name="Martin F.M."/>
        </authorList>
    </citation>
    <scope>NUCLEOTIDE SEQUENCE [LARGE SCALE GENOMIC DNA]</scope>
    <source>
        <strain evidence="11 12">RN42</strain>
    </source>
</reference>
<dbReference type="InterPro" id="IPR053820">
    <property type="entry name" value="MSL3_chromo-like"/>
</dbReference>
<dbReference type="CDD" id="cd18983">
    <property type="entry name" value="CBD_MSL3_like"/>
    <property type="match status" value="1"/>
</dbReference>
<evidence type="ECO:0000256" key="9">
    <source>
        <dbReference type="SAM" id="MobiDB-lite"/>
    </source>
</evidence>
<sequence length="278" mass="32451">MAPSANPANAQYKVDEKVLCFHGPMLYEAKILDTRVNEKRDEIEYKVHYKGWKNTWDEFVPTDRLRKMTEDNLRIQQQLKQTTTSVPPATTPLPTSGRGRPAEPRRTKRPRDLDDHEKRELKLYTPEEFKAILVDDWENVTKSQQLVKLPRRPSVAEIIDGYRDGGLSQAEMELLEEFCAGLRLYFHKCLGVMLLYRFERQQYADILKEYGGNKDMGEIYGGEHLLRLFVSLPELITHTNMDTQAIAKLRQHLDGLARYMVVNRKRIFESRYESGESD</sequence>
<comment type="similarity">
    <text evidence="2">Belongs to the MRG family.</text>
</comment>
<keyword evidence="12" id="KW-1185">Reference proteome</keyword>
<evidence type="ECO:0000259" key="10">
    <source>
        <dbReference type="SMART" id="SM00298"/>
    </source>
</evidence>
<evidence type="ECO:0000256" key="7">
    <source>
        <dbReference type="ARBA" id="ARBA00023163"/>
    </source>
</evidence>
<dbReference type="GO" id="GO:0035267">
    <property type="term" value="C:NuA4 histone acetyltransferase complex"/>
    <property type="evidence" value="ECO:0007669"/>
    <property type="project" value="TreeGrafter"/>
</dbReference>
<dbReference type="GO" id="GO:0006338">
    <property type="term" value="P:chromatin remodeling"/>
    <property type="evidence" value="ECO:0007669"/>
    <property type="project" value="UniProtKB-ARBA"/>
</dbReference>
<evidence type="ECO:0000256" key="3">
    <source>
        <dbReference type="ARBA" id="ARBA00011353"/>
    </source>
</evidence>
<evidence type="ECO:0000256" key="1">
    <source>
        <dbReference type="ARBA" id="ARBA00004123"/>
    </source>
</evidence>
<dbReference type="Proteomes" id="UP000275078">
    <property type="component" value="Unassembled WGS sequence"/>
</dbReference>
<dbReference type="Gene3D" id="2.30.30.140">
    <property type="match status" value="1"/>
</dbReference>
<name>A0A3N4I2D9_ASCIM</name>
<keyword evidence="8" id="KW-0539">Nucleus</keyword>
<comment type="subunit">
    <text evidence="3">Component of the NuA4 histone acetyltransferase complex.</text>
</comment>
<feature type="region of interest" description="Disordered" evidence="9">
    <location>
        <begin position="78"/>
        <end position="117"/>
    </location>
</feature>
<evidence type="ECO:0000256" key="8">
    <source>
        <dbReference type="ARBA" id="ARBA00023242"/>
    </source>
</evidence>
<dbReference type="PANTHER" id="PTHR10880">
    <property type="entry name" value="MORTALITY FACTOR 4-LIKE PROTEIN"/>
    <property type="match status" value="1"/>
</dbReference>
<protein>
    <recommendedName>
        <fullName evidence="4">Chromatin modification-related protein EAF3</fullName>
    </recommendedName>
</protein>
<dbReference type="InterPro" id="IPR026541">
    <property type="entry name" value="MRG_dom"/>
</dbReference>
<feature type="compositionally biased region" description="Polar residues" evidence="9">
    <location>
        <begin position="78"/>
        <end position="94"/>
    </location>
</feature>
<keyword evidence="6" id="KW-0805">Transcription regulation</keyword>
<dbReference type="Pfam" id="PF05712">
    <property type="entry name" value="MRG"/>
    <property type="match status" value="1"/>
</dbReference>
<dbReference type="EMBL" id="ML119752">
    <property type="protein sequence ID" value="RPA76034.1"/>
    <property type="molecule type" value="Genomic_DNA"/>
</dbReference>
<dbReference type="InterPro" id="IPR000953">
    <property type="entry name" value="Chromo/chromo_shadow_dom"/>
</dbReference>
<keyword evidence="7" id="KW-0804">Transcription</keyword>
<comment type="subcellular location">
    <subcellularLocation>
        <location evidence="1">Nucleus</location>
    </subcellularLocation>
</comment>
<evidence type="ECO:0000256" key="4">
    <source>
        <dbReference type="ARBA" id="ARBA00018505"/>
    </source>
</evidence>
<feature type="domain" description="Chromo" evidence="10">
    <location>
        <begin position="26"/>
        <end position="81"/>
    </location>
</feature>
<evidence type="ECO:0000256" key="6">
    <source>
        <dbReference type="ARBA" id="ARBA00023015"/>
    </source>
</evidence>